<dbReference type="CDD" id="cd09110">
    <property type="entry name" value="PLDc_CLS_1"/>
    <property type="match status" value="1"/>
</dbReference>
<dbReference type="CDD" id="cd09159">
    <property type="entry name" value="PLDc_ybhO_like_2"/>
    <property type="match status" value="1"/>
</dbReference>
<name>A0ABS1WWY4_9GAMM</name>
<reference evidence="2 3" key="1">
    <citation type="journal article" date="2021" name="Int. J. Syst. Evol. Microbiol.">
        <title>Steroidobacter gossypii sp. nov., isolated from soil of cotton cropping field.</title>
        <authorList>
            <person name="Huang R."/>
            <person name="Yang S."/>
            <person name="Zhen C."/>
            <person name="Liu W."/>
        </authorList>
    </citation>
    <scope>NUCLEOTIDE SEQUENCE [LARGE SCALE GENOMIC DNA]</scope>
    <source>
        <strain evidence="2 3">S1-65</strain>
    </source>
</reference>
<dbReference type="Gene3D" id="3.30.870.10">
    <property type="entry name" value="Endonuclease Chain A"/>
    <property type="match status" value="2"/>
</dbReference>
<evidence type="ECO:0000313" key="3">
    <source>
        <dbReference type="Proteomes" id="UP000661077"/>
    </source>
</evidence>
<dbReference type="PANTHER" id="PTHR21248">
    <property type="entry name" value="CARDIOLIPIN SYNTHASE"/>
    <property type="match status" value="1"/>
</dbReference>
<dbReference type="Pfam" id="PF13091">
    <property type="entry name" value="PLDc_2"/>
    <property type="match status" value="2"/>
</dbReference>
<accession>A0ABS1WWY4</accession>
<dbReference type="PANTHER" id="PTHR21248:SF22">
    <property type="entry name" value="PHOSPHOLIPASE D"/>
    <property type="match status" value="1"/>
</dbReference>
<dbReference type="Proteomes" id="UP000661077">
    <property type="component" value="Unassembled WGS sequence"/>
</dbReference>
<dbReference type="EMBL" id="JAEVLS010000002">
    <property type="protein sequence ID" value="MBM0105489.1"/>
    <property type="molecule type" value="Genomic_DNA"/>
</dbReference>
<dbReference type="RefSeq" id="WP_203167528.1">
    <property type="nucleotide sequence ID" value="NZ_JAEVLS010000002.1"/>
</dbReference>
<comment type="caution">
    <text evidence="2">The sequence shown here is derived from an EMBL/GenBank/DDBJ whole genome shotgun (WGS) entry which is preliminary data.</text>
</comment>
<protein>
    <recommendedName>
        <fullName evidence="1">PLD phosphodiesterase domain-containing protein</fullName>
    </recommendedName>
</protein>
<dbReference type="InterPro" id="IPR025202">
    <property type="entry name" value="PLD-like_dom"/>
</dbReference>
<evidence type="ECO:0000313" key="2">
    <source>
        <dbReference type="EMBL" id="MBM0105489.1"/>
    </source>
</evidence>
<organism evidence="2 3">
    <name type="scientific">Steroidobacter gossypii</name>
    <dbReference type="NCBI Taxonomy" id="2805490"/>
    <lineage>
        <taxon>Bacteria</taxon>
        <taxon>Pseudomonadati</taxon>
        <taxon>Pseudomonadota</taxon>
        <taxon>Gammaproteobacteria</taxon>
        <taxon>Steroidobacterales</taxon>
        <taxon>Steroidobacteraceae</taxon>
        <taxon>Steroidobacter</taxon>
    </lineage>
</organism>
<dbReference type="InterPro" id="IPR001736">
    <property type="entry name" value="PLipase_D/transphosphatidylase"/>
</dbReference>
<gene>
    <name evidence="2" type="ORF">JM946_12055</name>
</gene>
<dbReference type="SMART" id="SM00155">
    <property type="entry name" value="PLDc"/>
    <property type="match status" value="2"/>
</dbReference>
<proteinExistence type="predicted"/>
<sequence length="419" mass="46764">MWNALLAFVAGALLSAVYFLLKNRRHTPYLNLDLEALPALNEDLQTLAGLTDGVVSAGNDCRILQNGALFPAMEADIAAARHCIHLETFVWTAGTLERRFVELLSRKAREGVKVRLLIDAMGGIGSDDENLKRAAAAGVELSLYCKPHWWNLRRFNHRTHRKLLIVDGLVGYTFGHGIADQWLGNGEDEKHWRDTAVRVEGPAVQGLQAVFVENWIEESHCVPTGEGCFPQLEAKGDSDAHVVSSASGDAISSVALLYTVAIACARREVIIQNPYFAPDDGMCDLLAMMAKRGVAVHLMVPGKHTDSPFVRRAGCHLYGRLLAGGVRLYEFEPTLLHQKIVIVDEIWSHIGSTNFDARSLSLNEEAGIGIRDANLARELKGAFENDLRRSRELTLEQWRRRPWRSRAFDWIAYRVHDQL</sequence>
<dbReference type="SUPFAM" id="SSF56024">
    <property type="entry name" value="Phospholipase D/nuclease"/>
    <property type="match status" value="2"/>
</dbReference>
<evidence type="ECO:0000259" key="1">
    <source>
        <dbReference type="PROSITE" id="PS50035"/>
    </source>
</evidence>
<dbReference type="PROSITE" id="PS50035">
    <property type="entry name" value="PLD"/>
    <property type="match status" value="1"/>
</dbReference>
<keyword evidence="3" id="KW-1185">Reference proteome</keyword>
<feature type="domain" description="PLD phosphodiesterase" evidence="1">
    <location>
        <begin position="332"/>
        <end position="359"/>
    </location>
</feature>